<dbReference type="PROSITE" id="PS00197">
    <property type="entry name" value="2FE2S_FER_1"/>
    <property type="match status" value="1"/>
</dbReference>
<dbReference type="Pfam" id="PF00111">
    <property type="entry name" value="Fer2"/>
    <property type="match status" value="1"/>
</dbReference>
<dbReference type="PANTHER" id="PTHR44379:SF5">
    <property type="entry name" value="OXIDOREDUCTASE WITH IRON-SULFUR SUBUNIT"/>
    <property type="match status" value="1"/>
</dbReference>
<dbReference type="PANTHER" id="PTHR44379">
    <property type="entry name" value="OXIDOREDUCTASE WITH IRON-SULFUR SUBUNIT"/>
    <property type="match status" value="1"/>
</dbReference>
<dbReference type="InterPro" id="IPR036884">
    <property type="entry name" value="2Fe-2S-bd_dom_sf"/>
</dbReference>
<dbReference type="Proteomes" id="UP000184096">
    <property type="component" value="Chromosome I"/>
</dbReference>
<evidence type="ECO:0000256" key="4">
    <source>
        <dbReference type="ARBA" id="ARBA00023004"/>
    </source>
</evidence>
<dbReference type="GO" id="GO:0016491">
    <property type="term" value="F:oxidoreductase activity"/>
    <property type="evidence" value="ECO:0007669"/>
    <property type="project" value="UniProtKB-KW"/>
</dbReference>
<dbReference type="GO" id="GO:0046872">
    <property type="term" value="F:metal ion binding"/>
    <property type="evidence" value="ECO:0007669"/>
    <property type="project" value="UniProtKB-KW"/>
</dbReference>
<keyword evidence="1" id="KW-0001">2Fe-2S</keyword>
<dbReference type="EMBL" id="LT670849">
    <property type="protein sequence ID" value="SHN81163.1"/>
    <property type="molecule type" value="Genomic_DNA"/>
</dbReference>
<dbReference type="SUPFAM" id="SSF47741">
    <property type="entry name" value="CO dehydrogenase ISP C-domain like"/>
    <property type="match status" value="1"/>
</dbReference>
<dbReference type="PROSITE" id="PS51085">
    <property type="entry name" value="2FE2S_FER_2"/>
    <property type="match status" value="1"/>
</dbReference>
<evidence type="ECO:0000256" key="3">
    <source>
        <dbReference type="ARBA" id="ARBA00023002"/>
    </source>
</evidence>
<dbReference type="Gene3D" id="3.10.20.30">
    <property type="match status" value="1"/>
</dbReference>
<protein>
    <submittedName>
        <fullName evidence="7">Carbon-monoxide dehydrogenase small subunit</fullName>
    </submittedName>
</protein>
<dbReference type="Gene3D" id="1.10.150.120">
    <property type="entry name" value="[2Fe-2S]-binding domain"/>
    <property type="match status" value="1"/>
</dbReference>
<evidence type="ECO:0000256" key="1">
    <source>
        <dbReference type="ARBA" id="ARBA00022714"/>
    </source>
</evidence>
<evidence type="ECO:0000313" key="7">
    <source>
        <dbReference type="EMBL" id="SHN81163.1"/>
    </source>
</evidence>
<keyword evidence="4" id="KW-0408">Iron</keyword>
<keyword evidence="2" id="KW-0479">Metal-binding</keyword>
<dbReference type="GO" id="GO:0051537">
    <property type="term" value="F:2 iron, 2 sulfur cluster binding"/>
    <property type="evidence" value="ECO:0007669"/>
    <property type="project" value="UniProtKB-KW"/>
</dbReference>
<organism evidence="7 8">
    <name type="scientific">Bradyrhizobium erythrophlei</name>
    <dbReference type="NCBI Taxonomy" id="1437360"/>
    <lineage>
        <taxon>Bacteria</taxon>
        <taxon>Pseudomonadati</taxon>
        <taxon>Pseudomonadota</taxon>
        <taxon>Alphaproteobacteria</taxon>
        <taxon>Hyphomicrobiales</taxon>
        <taxon>Nitrobacteraceae</taxon>
        <taxon>Bradyrhizobium</taxon>
    </lineage>
</organism>
<dbReference type="RefSeq" id="WP_072821332.1">
    <property type="nucleotide sequence ID" value="NZ_LT670849.1"/>
</dbReference>
<dbReference type="FunFam" id="3.10.20.30:FF:000020">
    <property type="entry name" value="Xanthine dehydrogenase iron-sulfur subunit"/>
    <property type="match status" value="1"/>
</dbReference>
<dbReference type="CDD" id="cd00207">
    <property type="entry name" value="fer2"/>
    <property type="match status" value="1"/>
</dbReference>
<gene>
    <name evidence="7" type="ORF">SAMN05444170_4637</name>
</gene>
<keyword evidence="8" id="KW-1185">Reference proteome</keyword>
<name>A0A1M7UDR0_9BRAD</name>
<evidence type="ECO:0000259" key="6">
    <source>
        <dbReference type="PROSITE" id="PS51085"/>
    </source>
</evidence>
<dbReference type="InterPro" id="IPR051452">
    <property type="entry name" value="Diverse_Oxidoreductases"/>
</dbReference>
<reference evidence="8" key="1">
    <citation type="submission" date="2016-11" db="EMBL/GenBank/DDBJ databases">
        <authorList>
            <person name="Varghese N."/>
            <person name="Submissions S."/>
        </authorList>
    </citation>
    <scope>NUCLEOTIDE SEQUENCE [LARGE SCALE GENOMIC DNA]</scope>
    <source>
        <strain evidence="8">GAS401</strain>
    </source>
</reference>
<keyword evidence="3" id="KW-0560">Oxidoreductase</keyword>
<dbReference type="InterPro" id="IPR002888">
    <property type="entry name" value="2Fe-2S-bd"/>
</dbReference>
<sequence length="158" mass="16691">MSRPQLIELCVNGSQRAARAGSDQTLLEVLRDELHLTGPKRGCNQGVCGACTVLVDDQPVRSCLSLAVLTQNRSITTVEGLADGKSLTALQKAIIDFGAVQCGFCTGGMLMVAHALLAENPHPTPDEVRSALSGNLCRCSGYTKIVEAVCRANEGMHP</sequence>
<dbReference type="InterPro" id="IPR036010">
    <property type="entry name" value="2Fe-2S_ferredoxin-like_sf"/>
</dbReference>
<dbReference type="OrthoDB" id="9806714at2"/>
<dbReference type="Pfam" id="PF01799">
    <property type="entry name" value="Fer2_2"/>
    <property type="match status" value="1"/>
</dbReference>
<dbReference type="AlphaFoldDB" id="A0A1M7UDR0"/>
<feature type="domain" description="2Fe-2S ferredoxin-type" evidence="6">
    <location>
        <begin position="5"/>
        <end position="81"/>
    </location>
</feature>
<dbReference type="SUPFAM" id="SSF54292">
    <property type="entry name" value="2Fe-2S ferredoxin-like"/>
    <property type="match status" value="1"/>
</dbReference>
<dbReference type="InterPro" id="IPR006058">
    <property type="entry name" value="2Fe2S_fd_BS"/>
</dbReference>
<keyword evidence="5" id="KW-0411">Iron-sulfur</keyword>
<proteinExistence type="predicted"/>
<evidence type="ECO:0000313" key="8">
    <source>
        <dbReference type="Proteomes" id="UP000184096"/>
    </source>
</evidence>
<dbReference type="InterPro" id="IPR012675">
    <property type="entry name" value="Beta-grasp_dom_sf"/>
</dbReference>
<dbReference type="InterPro" id="IPR001041">
    <property type="entry name" value="2Fe-2S_ferredoxin-type"/>
</dbReference>
<evidence type="ECO:0000256" key="2">
    <source>
        <dbReference type="ARBA" id="ARBA00022723"/>
    </source>
</evidence>
<evidence type="ECO:0000256" key="5">
    <source>
        <dbReference type="ARBA" id="ARBA00023014"/>
    </source>
</evidence>
<accession>A0A1M7UDR0</accession>